<organism evidence="1 2">
    <name type="scientific">Dallia pectoralis</name>
    <name type="common">Alaska blackfish</name>
    <dbReference type="NCBI Taxonomy" id="75939"/>
    <lineage>
        <taxon>Eukaryota</taxon>
        <taxon>Metazoa</taxon>
        <taxon>Chordata</taxon>
        <taxon>Craniata</taxon>
        <taxon>Vertebrata</taxon>
        <taxon>Euteleostomi</taxon>
        <taxon>Actinopterygii</taxon>
        <taxon>Neopterygii</taxon>
        <taxon>Teleostei</taxon>
        <taxon>Protacanthopterygii</taxon>
        <taxon>Esociformes</taxon>
        <taxon>Umbridae</taxon>
        <taxon>Dallia</taxon>
    </lineage>
</organism>
<comment type="caution">
    <text evidence="1">The sequence shown here is derived from an EMBL/GenBank/DDBJ whole genome shotgun (WGS) entry which is preliminary data.</text>
</comment>
<keyword evidence="2" id="KW-1185">Reference proteome</keyword>
<name>A0ACC2GPM1_DALPE</name>
<dbReference type="EMBL" id="CM055737">
    <property type="protein sequence ID" value="KAJ8005653.1"/>
    <property type="molecule type" value="Genomic_DNA"/>
</dbReference>
<evidence type="ECO:0000313" key="2">
    <source>
        <dbReference type="Proteomes" id="UP001157502"/>
    </source>
</evidence>
<protein>
    <submittedName>
        <fullName evidence="1">Uncharacterized protein</fullName>
    </submittedName>
</protein>
<reference evidence="1" key="1">
    <citation type="submission" date="2021-05" db="EMBL/GenBank/DDBJ databases">
        <authorList>
            <person name="Pan Q."/>
            <person name="Jouanno E."/>
            <person name="Zahm M."/>
            <person name="Klopp C."/>
            <person name="Cabau C."/>
            <person name="Louis A."/>
            <person name="Berthelot C."/>
            <person name="Parey E."/>
            <person name="Roest Crollius H."/>
            <person name="Montfort J."/>
            <person name="Robinson-Rechavi M."/>
            <person name="Bouchez O."/>
            <person name="Lampietro C."/>
            <person name="Lopez Roques C."/>
            <person name="Donnadieu C."/>
            <person name="Postlethwait J."/>
            <person name="Bobe J."/>
            <person name="Dillon D."/>
            <person name="Chandos A."/>
            <person name="von Hippel F."/>
            <person name="Guiguen Y."/>
        </authorList>
    </citation>
    <scope>NUCLEOTIDE SEQUENCE</scope>
    <source>
        <strain evidence="1">YG-Jan2019</strain>
    </source>
</reference>
<evidence type="ECO:0000313" key="1">
    <source>
        <dbReference type="EMBL" id="KAJ8005653.1"/>
    </source>
</evidence>
<accession>A0ACC2GPM1</accession>
<gene>
    <name evidence="1" type="ORF">DPEC_G00120170</name>
</gene>
<sequence>MSSKSFAHRICRMIWRVTWVPLEQRPLLTVPSVGVGKVQTAGKNDYVDLPVLNEDELDEQFVRGSGPGGQATNKTSNCVVLRHIPTGTVVKCHQTRSVETNRKRARQIMREKLEVTYKGEESDILKNRKESIQRKHDKRKKANENLEKKRLFKEALVTDSASVDDRGSKGST</sequence>
<proteinExistence type="predicted"/>
<dbReference type="Proteomes" id="UP001157502">
    <property type="component" value="Chromosome 10"/>
</dbReference>